<proteinExistence type="predicted"/>
<evidence type="ECO:0000313" key="1">
    <source>
        <dbReference type="EMBL" id="SHO33270.1"/>
    </source>
</evidence>
<gene>
    <name evidence="1" type="ORF">BQ3484_202</name>
</gene>
<accession>A0A1M7XUL8</accession>
<sequence length="178" mass="21057">MFIPLSVLYEIFQNSALENRLALCCREFYFILSTEPFWKERLSRLSLPLLNKGTNLAQWKSIYRYSLCTRNSLPRNKNSMIVALHKIPDLEYITCPEVDKEQVFGFVSLARKYRSYRHCSELFLCVSQECGSYSYKIFSSEKKDFFTSKFAKKTLFYALLSEQSYNLLLYKLTYLRGV</sequence>
<evidence type="ECO:0000313" key="2">
    <source>
        <dbReference type="Proteomes" id="UP000201465"/>
    </source>
</evidence>
<dbReference type="KEGG" id="vg:30523155"/>
<dbReference type="EMBL" id="LT671577">
    <property type="protein sequence ID" value="SHO33270.1"/>
    <property type="molecule type" value="Genomic_DNA"/>
</dbReference>
<dbReference type="GeneID" id="30523155"/>
<reference evidence="1 2" key="1">
    <citation type="submission" date="2016-11" db="EMBL/GenBank/DDBJ databases">
        <authorList>
            <consortium name="Urmite Genomes"/>
        </authorList>
    </citation>
    <scope>NUCLEOTIDE SEQUENCE [LARGE SCALE GENOMIC DNA]</scope>
    <source>
        <strain evidence="1 2">A11</strain>
    </source>
</reference>
<protein>
    <recommendedName>
        <fullName evidence="3">F-box domain</fullName>
    </recommendedName>
</protein>
<dbReference type="RefSeq" id="YP_009329142.1">
    <property type="nucleotide sequence ID" value="NC_032108.1"/>
</dbReference>
<evidence type="ECO:0008006" key="3">
    <source>
        <dbReference type="Google" id="ProtNLM"/>
    </source>
</evidence>
<keyword evidence="2" id="KW-1185">Reference proteome</keyword>
<dbReference type="Proteomes" id="UP000201465">
    <property type="component" value="Segment"/>
</dbReference>
<organism evidence="1 2">
    <name type="scientific">Cedratvirus A11</name>
    <dbReference type="NCBI Taxonomy" id="1903266"/>
    <lineage>
        <taxon>Viruses</taxon>
        <taxon>Pithoviruses</taxon>
        <taxon>Orthocedratvirinae</taxon>
        <taxon>Alphacedratvirus</taxon>
        <taxon>Alphacedratvirus aljazairmassiliense</taxon>
    </lineage>
</organism>
<name>A0A1M7XUL8_9VIRU</name>